<evidence type="ECO:0000313" key="2">
    <source>
        <dbReference type="Proteomes" id="UP000241447"/>
    </source>
</evidence>
<protein>
    <submittedName>
        <fullName evidence="1">Uncharacterized protein</fullName>
    </submittedName>
</protein>
<proteinExistence type="predicted"/>
<name>A0A2R4M264_9RHOB</name>
<dbReference type="EMBL" id="CP028475">
    <property type="protein sequence ID" value="AVW91253.1"/>
    <property type="molecule type" value="Genomic_DNA"/>
</dbReference>
<dbReference type="Proteomes" id="UP000241447">
    <property type="component" value="Chromosome"/>
</dbReference>
<reference evidence="1 2" key="1">
    <citation type="submission" date="2018-03" db="EMBL/GenBank/DDBJ databases">
        <title>The Complete Genome of Celeribacter baekdonensis strain LH4, a Thiosulfate-Oxidizing Alphaproteobacterium Isolated from Gulf of Mexico Continental Slope Sediments.</title>
        <authorList>
            <person name="Flood B.E."/>
            <person name="Bailey J.V."/>
            <person name="Leprich D."/>
        </authorList>
    </citation>
    <scope>NUCLEOTIDE SEQUENCE [LARGE SCALE GENOMIC DNA]</scope>
    <source>
        <strain evidence="1 2">LH4</strain>
    </source>
</reference>
<sequence length="77" mass="8688">MRQGINTAKDKVKDKASRAFFFFLTAFGVKLIKPRGVRCRCLDFNVNPLLQGRALKGRLLGNMQLVLLEICGRPPQI</sequence>
<gene>
    <name evidence="1" type="ORF">DA792_09315</name>
</gene>
<organism evidence="1 2">
    <name type="scientific">Celeribacter baekdonensis</name>
    <dbReference type="NCBI Taxonomy" id="875171"/>
    <lineage>
        <taxon>Bacteria</taxon>
        <taxon>Pseudomonadati</taxon>
        <taxon>Pseudomonadota</taxon>
        <taxon>Alphaproteobacteria</taxon>
        <taxon>Rhodobacterales</taxon>
        <taxon>Roseobacteraceae</taxon>
        <taxon>Celeribacter</taxon>
    </lineage>
</organism>
<dbReference type="AlphaFoldDB" id="A0A2R4M264"/>
<dbReference type="KEGG" id="cbak:DA792_09315"/>
<accession>A0A2R4M264</accession>
<evidence type="ECO:0000313" key="1">
    <source>
        <dbReference type="EMBL" id="AVW91253.1"/>
    </source>
</evidence>